<dbReference type="InterPro" id="IPR010732">
    <property type="entry name" value="T6SS_TssG-like"/>
</dbReference>
<gene>
    <name evidence="1" type="primary">tssG</name>
    <name evidence="1" type="ORF">DHV72_00460</name>
</gene>
<reference evidence="1 2" key="1">
    <citation type="journal article" date="2018" name="Nat. Biotechnol.">
        <title>A standardized bacterial taxonomy based on genome phylogeny substantially revises the tree of life.</title>
        <authorList>
            <person name="Parks D.H."/>
            <person name="Chuvochina M."/>
            <person name="Waite D.W."/>
            <person name="Rinke C."/>
            <person name="Skarshewski A."/>
            <person name="Chaumeil P.A."/>
            <person name="Hugenholtz P."/>
        </authorList>
    </citation>
    <scope>NUCLEOTIDE SEQUENCE [LARGE SCALE GENOMIC DNA]</scope>
    <source>
        <strain evidence="1">UBA11264</strain>
    </source>
</reference>
<dbReference type="EMBL" id="DPSM01000001">
    <property type="protein sequence ID" value="HCJ98489.1"/>
    <property type="molecule type" value="Genomic_DNA"/>
</dbReference>
<dbReference type="NCBIfam" id="TIGR03347">
    <property type="entry name" value="VI_chp_1"/>
    <property type="match status" value="1"/>
</dbReference>
<protein>
    <submittedName>
        <fullName evidence="1">Type VI secretion system baseplate subunit TssG</fullName>
    </submittedName>
</protein>
<sequence length="316" mass="35776">MAGKERTMSGALDPLLALRREPWRYDFFSAMRLIERAYPQAPPLGSAGRLHEDPVRLAQHLSLAFEPAMIKRLNTTSQGLARLEVTFFGLTGPNAPMPLHLSEEALGRKINQQDPSLGHFLDIFHHRLLTLLYRCWSQARQGSCLENYLAALSGGAAECGLAGEFVEQRRSAQGLRRMLRRAFGLSAEVTPLVRNWLPLAAEDRARLGYCRFDNGIVLGKRVCNAHQHFRLTLQPTSFAAYQRCLPGHPQFAALVHLIRRYVGEAMRWTLTVQLPISQRPVLRLGEGLLLGRETWLRPTDLAPRQDYTFNPARFYP</sequence>
<evidence type="ECO:0000313" key="2">
    <source>
        <dbReference type="Proteomes" id="UP000262210"/>
    </source>
</evidence>
<comment type="caution">
    <text evidence="1">The sequence shown here is derived from an EMBL/GenBank/DDBJ whole genome shotgun (WGS) entry which is preliminary data.</text>
</comment>
<dbReference type="Proteomes" id="UP000262210">
    <property type="component" value="Unassembled WGS sequence"/>
</dbReference>
<evidence type="ECO:0000313" key="1">
    <source>
        <dbReference type="EMBL" id="HCJ98489.1"/>
    </source>
</evidence>
<dbReference type="AlphaFoldDB" id="A0A9C7QQQ3"/>
<organism evidence="1 2">
    <name type="scientific">Serratia grimesii</name>
    <dbReference type="NCBI Taxonomy" id="82995"/>
    <lineage>
        <taxon>Bacteria</taxon>
        <taxon>Pseudomonadati</taxon>
        <taxon>Pseudomonadota</taxon>
        <taxon>Gammaproteobacteria</taxon>
        <taxon>Enterobacterales</taxon>
        <taxon>Yersiniaceae</taxon>
        <taxon>Serratia</taxon>
    </lineage>
</organism>
<dbReference type="Pfam" id="PF06996">
    <property type="entry name" value="T6SS_TssG"/>
    <property type="match status" value="1"/>
</dbReference>
<accession>A0A9C7QQQ3</accession>
<dbReference type="PANTHER" id="PTHR35564:SF4">
    <property type="entry name" value="CYTOPLASMIC PROTEIN"/>
    <property type="match status" value="1"/>
</dbReference>
<name>A0A9C7QQQ3_9GAMM</name>
<proteinExistence type="predicted"/>
<dbReference type="PANTHER" id="PTHR35564">
    <property type="match status" value="1"/>
</dbReference>